<dbReference type="KEGG" id="nib:GU926_08590"/>
<name>A0A6P1NZU6_9BACT</name>
<dbReference type="AlphaFoldDB" id="A0A6P1NZU6"/>
<reference evidence="1 2" key="1">
    <citation type="submission" date="2020-01" db="EMBL/GenBank/DDBJ databases">
        <authorList>
            <person name="Kim M."/>
        </authorList>
    </citation>
    <scope>NUCLEOTIDE SEQUENCE [LARGE SCALE GENOMIC DNA]</scope>
    <source>
        <strain evidence="1 2">BT10</strain>
    </source>
</reference>
<proteinExistence type="predicted"/>
<keyword evidence="2" id="KW-1185">Reference proteome</keyword>
<dbReference type="Proteomes" id="UP000464214">
    <property type="component" value="Chromosome"/>
</dbReference>
<evidence type="ECO:0000313" key="1">
    <source>
        <dbReference type="EMBL" id="QHL87491.1"/>
    </source>
</evidence>
<dbReference type="EMBL" id="CP047897">
    <property type="protein sequence ID" value="QHL87491.1"/>
    <property type="molecule type" value="Genomic_DNA"/>
</dbReference>
<protein>
    <submittedName>
        <fullName evidence="1">Phosphoribosylpyrophosphate synthetase</fullName>
    </submittedName>
</protein>
<dbReference type="RefSeq" id="WP_160690941.1">
    <property type="nucleotide sequence ID" value="NZ_CP047897.1"/>
</dbReference>
<accession>A0A6P1NZU6</accession>
<evidence type="ECO:0000313" key="2">
    <source>
        <dbReference type="Proteomes" id="UP000464214"/>
    </source>
</evidence>
<organism evidence="1 2">
    <name type="scientific">Nibribacter ruber</name>
    <dbReference type="NCBI Taxonomy" id="2698458"/>
    <lineage>
        <taxon>Bacteria</taxon>
        <taxon>Pseudomonadati</taxon>
        <taxon>Bacteroidota</taxon>
        <taxon>Cytophagia</taxon>
        <taxon>Cytophagales</taxon>
        <taxon>Hymenobacteraceae</taxon>
        <taxon>Nibribacter</taxon>
    </lineage>
</organism>
<gene>
    <name evidence="1" type="ORF">GU926_08590</name>
</gene>
<sequence>MTSVSQVLNHLKTEGYTQDFNLSDTCLVCHGNSLQLFPDEFVVDKHYRFEGDTDPGDEAVVYAISSEKHQVKGTLVNAYGIYSDAASDELVKALKEKHPGTGSN</sequence>